<organism evidence="2">
    <name type="scientific">Siphoviridae sp. ctNZc11</name>
    <dbReference type="NCBI Taxonomy" id="2827858"/>
    <lineage>
        <taxon>Viruses</taxon>
        <taxon>Duplodnaviria</taxon>
        <taxon>Heunggongvirae</taxon>
        <taxon>Uroviricota</taxon>
        <taxon>Caudoviricetes</taxon>
    </lineage>
</organism>
<name>A0A8S5TBQ5_9CAUD</name>
<dbReference type="EMBL" id="BK032797">
    <property type="protein sequence ID" value="DAF60748.1"/>
    <property type="molecule type" value="Genomic_DNA"/>
</dbReference>
<evidence type="ECO:0000259" key="1">
    <source>
        <dbReference type="PROSITE" id="PS50943"/>
    </source>
</evidence>
<dbReference type="InterPro" id="IPR001387">
    <property type="entry name" value="Cro/C1-type_HTH"/>
</dbReference>
<sequence>MLSYGQGGDKLNSVGARFKESRKKLGLSQAGVGEKLGVNRDVIANIEQDRLKNPQQKEPLFKLYCRLFGINYIWLLEGIGNPISEFPKTILDDLAETYNLSENAKELVKKFVSMPEEKRDIIMELFDPIKKDGD</sequence>
<dbReference type="Pfam" id="PF12844">
    <property type="entry name" value="HTH_19"/>
    <property type="match status" value="1"/>
</dbReference>
<dbReference type="Gene3D" id="1.10.260.40">
    <property type="entry name" value="lambda repressor-like DNA-binding domains"/>
    <property type="match status" value="1"/>
</dbReference>
<dbReference type="SUPFAM" id="SSF47413">
    <property type="entry name" value="lambda repressor-like DNA-binding domains"/>
    <property type="match status" value="1"/>
</dbReference>
<reference evidence="2" key="1">
    <citation type="journal article" date="2021" name="Proc. Natl. Acad. Sci. U.S.A.">
        <title>A Catalog of Tens of Thousands of Viruses from Human Metagenomes Reveals Hidden Associations with Chronic Diseases.</title>
        <authorList>
            <person name="Tisza M.J."/>
            <person name="Buck C.B."/>
        </authorList>
    </citation>
    <scope>NUCLEOTIDE SEQUENCE</scope>
    <source>
        <strain evidence="2">CtNZc11</strain>
    </source>
</reference>
<evidence type="ECO:0000313" key="2">
    <source>
        <dbReference type="EMBL" id="DAF60748.1"/>
    </source>
</evidence>
<dbReference type="CDD" id="cd00093">
    <property type="entry name" value="HTH_XRE"/>
    <property type="match status" value="1"/>
</dbReference>
<dbReference type="PROSITE" id="PS50943">
    <property type="entry name" value="HTH_CROC1"/>
    <property type="match status" value="1"/>
</dbReference>
<dbReference type="SMART" id="SM00530">
    <property type="entry name" value="HTH_XRE"/>
    <property type="match status" value="1"/>
</dbReference>
<dbReference type="InterPro" id="IPR010982">
    <property type="entry name" value="Lambda_DNA-bd_dom_sf"/>
</dbReference>
<protein>
    <submittedName>
        <fullName evidence="2">Helix-turn-helix domain protein</fullName>
    </submittedName>
</protein>
<dbReference type="GO" id="GO:0003677">
    <property type="term" value="F:DNA binding"/>
    <property type="evidence" value="ECO:0007669"/>
    <property type="project" value="InterPro"/>
</dbReference>
<feature type="domain" description="HTH cro/C1-type" evidence="1">
    <location>
        <begin position="18"/>
        <end position="75"/>
    </location>
</feature>
<proteinExistence type="predicted"/>
<accession>A0A8S5TBQ5</accession>